<dbReference type="EMBL" id="CP093361">
    <property type="protein sequence ID" value="UQS86297.1"/>
    <property type="molecule type" value="Genomic_DNA"/>
</dbReference>
<dbReference type="InterPro" id="IPR052710">
    <property type="entry name" value="CAAX_protease"/>
</dbReference>
<sequence>MNYLATKVGRGFKLIGFILIYQLSALFFNFINTTTPAATTRALLINGTIASLFTLGLVIWRYHRQLRQNNPFHFHRHPITLRSIIELVLLIVIMLIIQSVWTWTITSHLLSEPDNQKTVEAMLKQSFLLNYIYGGIIAPIFEEYIFRGIFFNYFFKLTHGRLSRFCGILVCGLVFGFAHTLSFDGNWLFYSALGWVLAFTYVHFKDIKYSIAIHMFNNLI</sequence>
<feature type="transmembrane region" description="Helical" evidence="2">
    <location>
        <begin position="43"/>
        <end position="63"/>
    </location>
</feature>
<keyword evidence="2" id="KW-1133">Transmembrane helix</keyword>
<evidence type="ECO:0000259" key="3">
    <source>
        <dbReference type="Pfam" id="PF02517"/>
    </source>
</evidence>
<keyword evidence="2" id="KW-0472">Membrane</keyword>
<name>A0A976X593_9LACO</name>
<dbReference type="GO" id="GO:0008237">
    <property type="term" value="F:metallopeptidase activity"/>
    <property type="evidence" value="ECO:0007669"/>
    <property type="project" value="UniProtKB-KW"/>
</dbReference>
<reference evidence="4" key="1">
    <citation type="journal article" date="2022" name="Int. J. Syst. Evol. Microbiol.">
        <title>Apilactobacillus apisilvae sp. nov., Nicolia spurrieriana gen. nov. sp. nov., Bombilactobacillus folatiphilus sp. nov. and Bombilactobacillus thymidiniphilus sp. nov., four new lactic acid bacterial isolates from stingless bees Tetragonula carbonaria and Austroplebeia australis.</title>
        <authorList>
            <person name="Oliphant S.A."/>
            <person name="Watson-Haigh N.S."/>
            <person name="Sumby K.M."/>
            <person name="Gardner J."/>
            <person name="Groom S."/>
            <person name="Jiranek V."/>
        </authorList>
    </citation>
    <scope>NUCLEOTIDE SEQUENCE</scope>
    <source>
        <strain evidence="4">SGEP1_A5</strain>
    </source>
</reference>
<dbReference type="AlphaFoldDB" id="A0A976X593"/>
<feature type="domain" description="CAAX prenyl protease 2/Lysostaphin resistance protein A-like" evidence="3">
    <location>
        <begin position="126"/>
        <end position="220"/>
    </location>
</feature>
<accession>A0A976X593</accession>
<dbReference type="PANTHER" id="PTHR36435:SF1">
    <property type="entry name" value="CAAX AMINO TERMINAL PROTEASE FAMILY PROTEIN"/>
    <property type="match status" value="1"/>
</dbReference>
<feature type="transmembrane region" description="Helical" evidence="2">
    <location>
        <begin position="131"/>
        <end position="155"/>
    </location>
</feature>
<evidence type="ECO:0000313" key="5">
    <source>
        <dbReference type="Proteomes" id="UP000831181"/>
    </source>
</evidence>
<keyword evidence="2" id="KW-0812">Transmembrane</keyword>
<feature type="transmembrane region" description="Helical" evidence="2">
    <location>
        <begin position="84"/>
        <end position="103"/>
    </location>
</feature>
<dbReference type="GO" id="GO:0080120">
    <property type="term" value="P:CAAX-box protein maturation"/>
    <property type="evidence" value="ECO:0007669"/>
    <property type="project" value="UniProtKB-ARBA"/>
</dbReference>
<feature type="transmembrane region" description="Helical" evidence="2">
    <location>
        <begin position="187"/>
        <end position="204"/>
    </location>
</feature>
<organism evidence="4 5">
    <name type="scientific">Nicoliella spurrieriana</name>
    <dbReference type="NCBI Taxonomy" id="2925830"/>
    <lineage>
        <taxon>Bacteria</taxon>
        <taxon>Bacillati</taxon>
        <taxon>Bacillota</taxon>
        <taxon>Bacilli</taxon>
        <taxon>Lactobacillales</taxon>
        <taxon>Lactobacillaceae</taxon>
        <taxon>Nicoliella</taxon>
    </lineage>
</organism>
<keyword evidence="4" id="KW-0482">Metalloprotease</keyword>
<feature type="transmembrane region" description="Helical" evidence="2">
    <location>
        <begin position="162"/>
        <end position="181"/>
    </location>
</feature>
<dbReference type="RefSeq" id="WP_260116106.1">
    <property type="nucleotide sequence ID" value="NZ_CP093361.1"/>
</dbReference>
<evidence type="ECO:0000256" key="1">
    <source>
        <dbReference type="ARBA" id="ARBA00009067"/>
    </source>
</evidence>
<dbReference type="InterPro" id="IPR003675">
    <property type="entry name" value="Rce1/LyrA-like_dom"/>
</dbReference>
<dbReference type="KEGG" id="lbe:MOO44_05070"/>
<keyword evidence="5" id="KW-1185">Reference proteome</keyword>
<proteinExistence type="inferred from homology"/>
<keyword evidence="4" id="KW-0645">Protease</keyword>
<dbReference type="GO" id="GO:0004175">
    <property type="term" value="F:endopeptidase activity"/>
    <property type="evidence" value="ECO:0007669"/>
    <property type="project" value="UniProtKB-ARBA"/>
</dbReference>
<dbReference type="PANTHER" id="PTHR36435">
    <property type="entry name" value="SLR1288 PROTEIN"/>
    <property type="match status" value="1"/>
</dbReference>
<dbReference type="Proteomes" id="UP000831181">
    <property type="component" value="Chromosome"/>
</dbReference>
<gene>
    <name evidence="4" type="ORF">MOO44_05070</name>
</gene>
<protein>
    <submittedName>
        <fullName evidence="4">CPBP family intramembrane metalloprotease</fullName>
    </submittedName>
</protein>
<comment type="similarity">
    <text evidence="1">Belongs to the UPF0177 family.</text>
</comment>
<feature type="transmembrane region" description="Helical" evidence="2">
    <location>
        <begin position="12"/>
        <end position="31"/>
    </location>
</feature>
<evidence type="ECO:0000313" key="4">
    <source>
        <dbReference type="EMBL" id="UQS86297.1"/>
    </source>
</evidence>
<keyword evidence="4" id="KW-0378">Hydrolase</keyword>
<dbReference type="Pfam" id="PF02517">
    <property type="entry name" value="Rce1-like"/>
    <property type="match status" value="1"/>
</dbReference>
<evidence type="ECO:0000256" key="2">
    <source>
        <dbReference type="SAM" id="Phobius"/>
    </source>
</evidence>